<dbReference type="Proteomes" id="UP000433577">
    <property type="component" value="Chromosome 4"/>
</dbReference>
<keyword evidence="8" id="KW-1185">Reference proteome</keyword>
<dbReference type="SUPFAM" id="SSF51905">
    <property type="entry name" value="FAD/NAD(P)-binding domain"/>
    <property type="match status" value="2"/>
</dbReference>
<keyword evidence="3" id="KW-0274">FAD</keyword>
<evidence type="ECO:0000313" key="7">
    <source>
        <dbReference type="EMBL" id="QGZ66170.1"/>
    </source>
</evidence>
<dbReference type="PRINTS" id="PR00411">
    <property type="entry name" value="PNDRDTASEI"/>
</dbReference>
<dbReference type="Gene3D" id="3.30.390.30">
    <property type="match status" value="1"/>
</dbReference>
<dbReference type="Gene3D" id="3.50.50.60">
    <property type="entry name" value="FAD/NAD(P)-binding domain"/>
    <property type="match status" value="2"/>
</dbReference>
<dbReference type="PANTHER" id="PTHR43557:SF2">
    <property type="entry name" value="RIESKE DOMAIN-CONTAINING PROTEIN-RELATED"/>
    <property type="match status" value="1"/>
</dbReference>
<dbReference type="InterPro" id="IPR036188">
    <property type="entry name" value="FAD/NAD-bd_sf"/>
</dbReference>
<dbReference type="InterPro" id="IPR050446">
    <property type="entry name" value="FAD-oxidoreductase/Apoptosis"/>
</dbReference>
<sequence>MSTDTAPLRHVIVGAGHAARRAAETLRARDAAAQIVMIGAEPHAPYDRPVLSKDALLAHDGEKKAFVREASWYGTQNIALRLGTTVTAIDRERHAVRLDNGEALPYDRLLIATGSRVRAFNGPVDARVPLHYVRTLDDALALRAALAPGKTVAILGGGFIGLEVAAAVTQAGGTATVIEPSPALLQRSLPAEAARFVASLHTQRGVTLKLGAMPARIDHEGGRAVVVTDCGKVSADLVVVGIGVLPNLELARDAGLEVDHGIVVDAQCRTADPRIFAAGEVTAHFNPLLGRRVRVESWQVAENQPAVAAANMGGGAGSADAAEYAELPWLWSDQFDCNIQTLGLADPAYEWIVRGDLESGAFCMLAIDALQRLRAVVAINSGREIGACKRLILAGKTLDPAQLRDAAVALRSLL</sequence>
<evidence type="ECO:0000259" key="6">
    <source>
        <dbReference type="Pfam" id="PF14759"/>
    </source>
</evidence>
<dbReference type="OrthoDB" id="9769238at2"/>
<comment type="cofactor">
    <cofactor evidence="1">
        <name>FAD</name>
        <dbReference type="ChEBI" id="CHEBI:57692"/>
    </cofactor>
</comment>
<dbReference type="InterPro" id="IPR049657">
    <property type="entry name" value="AndAa"/>
</dbReference>
<proteinExistence type="predicted"/>
<evidence type="ECO:0000256" key="4">
    <source>
        <dbReference type="ARBA" id="ARBA00023002"/>
    </source>
</evidence>
<dbReference type="PRINTS" id="PR00368">
    <property type="entry name" value="FADPNR"/>
</dbReference>
<dbReference type="Pfam" id="PF07992">
    <property type="entry name" value="Pyr_redox_2"/>
    <property type="match status" value="1"/>
</dbReference>
<dbReference type="PANTHER" id="PTHR43557">
    <property type="entry name" value="APOPTOSIS-INDUCING FACTOR 1"/>
    <property type="match status" value="1"/>
</dbReference>
<feature type="domain" description="Reductase C-terminal" evidence="6">
    <location>
        <begin position="329"/>
        <end position="414"/>
    </location>
</feature>
<keyword evidence="2" id="KW-0285">Flavoprotein</keyword>
<evidence type="ECO:0000256" key="2">
    <source>
        <dbReference type="ARBA" id="ARBA00022630"/>
    </source>
</evidence>
<evidence type="ECO:0000259" key="5">
    <source>
        <dbReference type="Pfam" id="PF07992"/>
    </source>
</evidence>
<name>A0A7Z2JK83_9BURK</name>
<evidence type="ECO:0000256" key="3">
    <source>
        <dbReference type="ARBA" id="ARBA00022827"/>
    </source>
</evidence>
<gene>
    <name evidence="7" type="ORF">FAZ98_30615</name>
</gene>
<dbReference type="GO" id="GO:0005737">
    <property type="term" value="C:cytoplasm"/>
    <property type="evidence" value="ECO:0007669"/>
    <property type="project" value="TreeGrafter"/>
</dbReference>
<dbReference type="InterPro" id="IPR016156">
    <property type="entry name" value="FAD/NAD-linked_Rdtase_dimer_sf"/>
</dbReference>
<dbReference type="GO" id="GO:0016651">
    <property type="term" value="F:oxidoreductase activity, acting on NAD(P)H"/>
    <property type="evidence" value="ECO:0007669"/>
    <property type="project" value="TreeGrafter"/>
</dbReference>
<dbReference type="EMBL" id="CP046916">
    <property type="protein sequence ID" value="QGZ66170.1"/>
    <property type="molecule type" value="Genomic_DNA"/>
</dbReference>
<dbReference type="NCBIfam" id="NF041682">
    <property type="entry name" value="ant_diox_AndAa"/>
    <property type="match status" value="1"/>
</dbReference>
<feature type="domain" description="FAD/NAD(P)-binding" evidence="5">
    <location>
        <begin position="9"/>
        <end position="304"/>
    </location>
</feature>
<evidence type="ECO:0000313" key="8">
    <source>
        <dbReference type="Proteomes" id="UP000433577"/>
    </source>
</evidence>
<dbReference type="InterPro" id="IPR023753">
    <property type="entry name" value="FAD/NAD-binding_dom"/>
</dbReference>
<dbReference type="SUPFAM" id="SSF55424">
    <property type="entry name" value="FAD/NAD-linked reductases, dimerisation (C-terminal) domain"/>
    <property type="match status" value="1"/>
</dbReference>
<dbReference type="KEGG" id="pacs:FAZ98_30615"/>
<accession>A0A7Z2JK83</accession>
<dbReference type="AlphaFoldDB" id="A0A7Z2JK83"/>
<organism evidence="7 8">
    <name type="scientific">Paraburkholderia acidisoli</name>
    <dbReference type="NCBI Taxonomy" id="2571748"/>
    <lineage>
        <taxon>Bacteria</taxon>
        <taxon>Pseudomonadati</taxon>
        <taxon>Pseudomonadota</taxon>
        <taxon>Betaproteobacteria</taxon>
        <taxon>Burkholderiales</taxon>
        <taxon>Burkholderiaceae</taxon>
        <taxon>Paraburkholderia</taxon>
    </lineage>
</organism>
<dbReference type="Pfam" id="PF14759">
    <property type="entry name" value="Reductase_C"/>
    <property type="match status" value="1"/>
</dbReference>
<dbReference type="InterPro" id="IPR028202">
    <property type="entry name" value="Reductase_C"/>
</dbReference>
<evidence type="ECO:0000256" key="1">
    <source>
        <dbReference type="ARBA" id="ARBA00001974"/>
    </source>
</evidence>
<protein>
    <submittedName>
        <fullName evidence="7">Pyridine nucleotide-disulfide oxidoreductase</fullName>
    </submittedName>
</protein>
<keyword evidence="4" id="KW-0560">Oxidoreductase</keyword>
<dbReference type="RefSeq" id="WP_158957340.1">
    <property type="nucleotide sequence ID" value="NZ_CP046916.1"/>
</dbReference>
<reference evidence="7 8" key="1">
    <citation type="submission" date="2019-12" db="EMBL/GenBank/DDBJ databases">
        <title>Paraburkholderia acidiphila 7Q-K02 sp. nov and Paraburkholderia acidisoli DHF22 sp. nov., two strains isolated from forest soil.</title>
        <authorList>
            <person name="Gao Z."/>
            <person name="Qiu L."/>
        </authorList>
    </citation>
    <scope>NUCLEOTIDE SEQUENCE [LARGE SCALE GENOMIC DNA]</scope>
    <source>
        <strain evidence="7 8">DHF22</strain>
    </source>
</reference>